<dbReference type="AlphaFoldDB" id="A0A4U0PNM3"/>
<evidence type="ECO:0000313" key="1">
    <source>
        <dbReference type="EMBL" id="TJZ69745.1"/>
    </source>
</evidence>
<proteinExistence type="predicted"/>
<keyword evidence="2" id="KW-1185">Reference proteome</keyword>
<dbReference type="OrthoDB" id="8598911at2"/>
<protein>
    <submittedName>
        <fullName evidence="1">Uncharacterized protein</fullName>
    </submittedName>
</protein>
<name>A0A4U0PNM3_9NEIS</name>
<evidence type="ECO:0000313" key="2">
    <source>
        <dbReference type="Proteomes" id="UP000310016"/>
    </source>
</evidence>
<sequence length="90" mass="9738">MTSTNPINRATLCAMASRRYDAANIAHRYACMMATTINVITKLHQAGDPLLGPMLDVAGWLTEDVEHCFASELDEAQLQMGKLGNEGLAS</sequence>
<organism evidence="1 2">
    <name type="scientific">Chitiniphilus eburneus</name>
    <dbReference type="NCBI Taxonomy" id="2571148"/>
    <lineage>
        <taxon>Bacteria</taxon>
        <taxon>Pseudomonadati</taxon>
        <taxon>Pseudomonadota</taxon>
        <taxon>Betaproteobacteria</taxon>
        <taxon>Neisseriales</taxon>
        <taxon>Chitinibacteraceae</taxon>
        <taxon>Chitiniphilus</taxon>
    </lineage>
</organism>
<gene>
    <name evidence="1" type="ORF">FAZ21_14600</name>
</gene>
<comment type="caution">
    <text evidence="1">The sequence shown here is derived from an EMBL/GenBank/DDBJ whole genome shotgun (WGS) entry which is preliminary data.</text>
</comment>
<dbReference type="EMBL" id="SUMF01000020">
    <property type="protein sequence ID" value="TJZ69745.1"/>
    <property type="molecule type" value="Genomic_DNA"/>
</dbReference>
<reference evidence="1 2" key="1">
    <citation type="submission" date="2019-04" db="EMBL/GenBank/DDBJ databases">
        <title>Chitiniphilus eburnea sp. nov., a novel chitinolytic bacterium isolated from aquaculture sludge.</title>
        <authorList>
            <person name="Sheng M."/>
        </authorList>
    </citation>
    <scope>NUCLEOTIDE SEQUENCE [LARGE SCALE GENOMIC DNA]</scope>
    <source>
        <strain evidence="1 2">HX-2-15</strain>
    </source>
</reference>
<dbReference type="RefSeq" id="WP_136774182.1">
    <property type="nucleotide sequence ID" value="NZ_SUMF01000020.1"/>
</dbReference>
<accession>A0A4U0PNM3</accession>
<dbReference type="Proteomes" id="UP000310016">
    <property type="component" value="Unassembled WGS sequence"/>
</dbReference>